<name>A0A1V4IEA8_9CLOT</name>
<dbReference type="SMART" id="SM00155">
    <property type="entry name" value="PLDc"/>
    <property type="match status" value="2"/>
</dbReference>
<evidence type="ECO:0000256" key="9">
    <source>
        <dbReference type="ARBA" id="ARBA00023136"/>
    </source>
</evidence>
<keyword evidence="10" id="KW-0594">Phospholipid biosynthesis</keyword>
<protein>
    <recommendedName>
        <fullName evidence="12">Cardiolipin synthase</fullName>
        <ecNumber evidence="12">2.7.8.-</ecNumber>
    </recommendedName>
</protein>
<evidence type="ECO:0000256" key="13">
    <source>
        <dbReference type="SAM" id="Phobius"/>
    </source>
</evidence>
<dbReference type="PANTHER" id="PTHR21248:SF22">
    <property type="entry name" value="PHOSPHOLIPASE D"/>
    <property type="match status" value="1"/>
</dbReference>
<dbReference type="InterPro" id="IPR001736">
    <property type="entry name" value="PLipase_D/transphosphatidylase"/>
</dbReference>
<evidence type="ECO:0000256" key="4">
    <source>
        <dbReference type="ARBA" id="ARBA00022679"/>
    </source>
</evidence>
<feature type="transmembrane region" description="Helical" evidence="13">
    <location>
        <begin position="12"/>
        <end position="29"/>
    </location>
</feature>
<evidence type="ECO:0000256" key="10">
    <source>
        <dbReference type="ARBA" id="ARBA00023209"/>
    </source>
</evidence>
<dbReference type="CDD" id="cd09154">
    <property type="entry name" value="PLDc_SMU_988_like_1"/>
    <property type="match status" value="1"/>
</dbReference>
<evidence type="ECO:0000256" key="12">
    <source>
        <dbReference type="NCBIfam" id="TIGR04265"/>
    </source>
</evidence>
<evidence type="ECO:0000256" key="1">
    <source>
        <dbReference type="ARBA" id="ARBA00004651"/>
    </source>
</evidence>
<dbReference type="OrthoDB" id="9762009at2"/>
<feature type="domain" description="PLD phosphodiesterase" evidence="14">
    <location>
        <begin position="423"/>
        <end position="450"/>
    </location>
</feature>
<dbReference type="InterPro" id="IPR027379">
    <property type="entry name" value="CLS_N"/>
</dbReference>
<proteinExistence type="predicted"/>
<feature type="transmembrane region" description="Helical" evidence="13">
    <location>
        <begin position="35"/>
        <end position="55"/>
    </location>
</feature>
<evidence type="ECO:0000256" key="8">
    <source>
        <dbReference type="ARBA" id="ARBA00023098"/>
    </source>
</evidence>
<keyword evidence="2" id="KW-1003">Cell membrane</keyword>
<evidence type="ECO:0000313" key="16">
    <source>
        <dbReference type="Proteomes" id="UP000190080"/>
    </source>
</evidence>
<keyword evidence="16" id="KW-1185">Reference proteome</keyword>
<evidence type="ECO:0000256" key="3">
    <source>
        <dbReference type="ARBA" id="ARBA00022516"/>
    </source>
</evidence>
<dbReference type="EMBL" id="MZGV01000062">
    <property type="protein sequence ID" value="OPJ58180.1"/>
    <property type="molecule type" value="Genomic_DNA"/>
</dbReference>
<dbReference type="CDD" id="cd09160">
    <property type="entry name" value="PLDc_SMU_988_like_2"/>
    <property type="match status" value="1"/>
</dbReference>
<dbReference type="Pfam" id="PF13396">
    <property type="entry name" value="PLDc_N"/>
    <property type="match status" value="1"/>
</dbReference>
<evidence type="ECO:0000256" key="7">
    <source>
        <dbReference type="ARBA" id="ARBA00022989"/>
    </source>
</evidence>
<dbReference type="InterPro" id="IPR025202">
    <property type="entry name" value="PLD-like_dom"/>
</dbReference>
<keyword evidence="5 13" id="KW-0812">Transmembrane</keyword>
<dbReference type="Pfam" id="PF13091">
    <property type="entry name" value="PLDc_2"/>
    <property type="match status" value="2"/>
</dbReference>
<dbReference type="PANTHER" id="PTHR21248">
    <property type="entry name" value="CARDIOLIPIN SYNTHASE"/>
    <property type="match status" value="1"/>
</dbReference>
<comment type="subcellular location">
    <subcellularLocation>
        <location evidence="1">Cell membrane</location>
        <topology evidence="1">Multi-pass membrane protein</topology>
    </subcellularLocation>
</comment>
<evidence type="ECO:0000259" key="14">
    <source>
        <dbReference type="PROSITE" id="PS50035"/>
    </source>
</evidence>
<accession>A0A1V4IEA8</accession>
<dbReference type="PROSITE" id="PS50035">
    <property type="entry name" value="PLD"/>
    <property type="match status" value="2"/>
</dbReference>
<dbReference type="GO" id="GO:0008808">
    <property type="term" value="F:cardiolipin synthase activity"/>
    <property type="evidence" value="ECO:0007669"/>
    <property type="project" value="UniProtKB-UniRule"/>
</dbReference>
<keyword evidence="9 13" id="KW-0472">Membrane</keyword>
<dbReference type="AlphaFoldDB" id="A0A1V4IEA8"/>
<evidence type="ECO:0000313" key="15">
    <source>
        <dbReference type="EMBL" id="OPJ58180.1"/>
    </source>
</evidence>
<keyword evidence="8" id="KW-0443">Lipid metabolism</keyword>
<dbReference type="Gene3D" id="3.30.870.10">
    <property type="entry name" value="Endonuclease Chain A"/>
    <property type="match status" value="2"/>
</dbReference>
<comment type="caution">
    <text evidence="15">The sequence shown here is derived from an EMBL/GenBank/DDBJ whole genome shotgun (WGS) entry which is preliminary data.</text>
</comment>
<dbReference type="RefSeq" id="WP_079427323.1">
    <property type="nucleotide sequence ID" value="NZ_MZGV01000062.1"/>
</dbReference>
<dbReference type="InterPro" id="IPR022924">
    <property type="entry name" value="Cardiolipin_synthase"/>
</dbReference>
<dbReference type="NCBIfam" id="TIGR04265">
    <property type="entry name" value="bac_cardiolipin"/>
    <property type="match status" value="1"/>
</dbReference>
<evidence type="ECO:0000256" key="5">
    <source>
        <dbReference type="ARBA" id="ARBA00022692"/>
    </source>
</evidence>
<keyword evidence="4 15" id="KW-0808">Transferase</keyword>
<dbReference type="GO" id="GO:0032049">
    <property type="term" value="P:cardiolipin biosynthetic process"/>
    <property type="evidence" value="ECO:0007669"/>
    <property type="project" value="UniProtKB-UniRule"/>
</dbReference>
<evidence type="ECO:0000256" key="2">
    <source>
        <dbReference type="ARBA" id="ARBA00022475"/>
    </source>
</evidence>
<dbReference type="Proteomes" id="UP000190080">
    <property type="component" value="Unassembled WGS sequence"/>
</dbReference>
<keyword evidence="11" id="KW-1208">Phospholipid metabolism</keyword>
<gene>
    <name evidence="15" type="primary">cls</name>
    <name evidence="15" type="ORF">CLORY_37440</name>
</gene>
<dbReference type="SUPFAM" id="SSF56024">
    <property type="entry name" value="Phospholipase D/nuclease"/>
    <property type="match status" value="2"/>
</dbReference>
<evidence type="ECO:0000256" key="11">
    <source>
        <dbReference type="ARBA" id="ARBA00023264"/>
    </source>
</evidence>
<dbReference type="GO" id="GO:0005886">
    <property type="term" value="C:plasma membrane"/>
    <property type="evidence" value="ECO:0007669"/>
    <property type="project" value="UniProtKB-SubCell"/>
</dbReference>
<reference evidence="15 16" key="1">
    <citation type="submission" date="2017-03" db="EMBL/GenBank/DDBJ databases">
        <title>Genome sequence of Clostridium oryzae DSM 28571.</title>
        <authorList>
            <person name="Poehlein A."/>
            <person name="Daniel R."/>
        </authorList>
    </citation>
    <scope>NUCLEOTIDE SEQUENCE [LARGE SCALE GENOMIC DNA]</scope>
    <source>
        <strain evidence="15 16">DSM 28571</strain>
    </source>
</reference>
<sequence>MRLLEIITKRVLITTVLIIIQFTWFILFLMKLTSYSAWISAGFSTLSIIIVLYIIGKEEDVAYKIGWITLILALPLFGGLFYVFFGNAGPSKRVQFRLNKEHEKLMEFMNVDESVLKEIGDIDERAMGTCRYLQNKSTYPAYKNTAATYYPLGELMYSDMLKELEEAKHFIFLEYFIIDKGEMWEGILEILTRKAAEGVDVRLIYDDIGSIFVLPRSFCRELRKRGIKCMAFNQFKPLISLFMNNRDHRKIMVIDGHTAFNGGINLADEYINKINKYGHWKDTGVRLKGDAAWSFTSMFLEMWNAFHKNSDNLESFKPNYCAENTFKSDGYIQPYADSPLDHETVGENIYIEILAQAKRYVYIFTPYLIVDSQMRSALCMAAKRGVDVRIVTPGIPDKKIVNRLTRSNYPPLLNAGVKIYEYTAGFIHAKSYVCDDQYAVVGTVNMDYRSMHLHFECGTFLYRSASIMDLKQDALDTVKNSREVKSRDCRQGLFGKLFDAVLRIFAPLC</sequence>
<dbReference type="STRING" id="1450648.CLORY_37440"/>
<keyword evidence="3" id="KW-0444">Lipid biosynthesis</keyword>
<feature type="transmembrane region" description="Helical" evidence="13">
    <location>
        <begin position="67"/>
        <end position="85"/>
    </location>
</feature>
<organism evidence="15 16">
    <name type="scientific">Clostridium oryzae</name>
    <dbReference type="NCBI Taxonomy" id="1450648"/>
    <lineage>
        <taxon>Bacteria</taxon>
        <taxon>Bacillati</taxon>
        <taxon>Bacillota</taxon>
        <taxon>Clostridia</taxon>
        <taxon>Eubacteriales</taxon>
        <taxon>Clostridiaceae</taxon>
        <taxon>Clostridium</taxon>
    </lineage>
</organism>
<evidence type="ECO:0000256" key="6">
    <source>
        <dbReference type="ARBA" id="ARBA00022737"/>
    </source>
</evidence>
<keyword evidence="7 13" id="KW-1133">Transmembrane helix</keyword>
<keyword evidence="6" id="KW-0677">Repeat</keyword>
<dbReference type="EC" id="2.7.8.-" evidence="12"/>
<feature type="domain" description="PLD phosphodiesterase" evidence="14">
    <location>
        <begin position="243"/>
        <end position="270"/>
    </location>
</feature>